<evidence type="ECO:0000313" key="2">
    <source>
        <dbReference type="EMBL" id="KAK4215464.1"/>
    </source>
</evidence>
<dbReference type="EMBL" id="MU858079">
    <property type="protein sequence ID" value="KAK4215464.1"/>
    <property type="molecule type" value="Genomic_DNA"/>
</dbReference>
<feature type="domain" description="Heterokaryon incompatibility" evidence="1">
    <location>
        <begin position="65"/>
        <end position="146"/>
    </location>
</feature>
<dbReference type="Pfam" id="PF06985">
    <property type="entry name" value="HET"/>
    <property type="match status" value="1"/>
</dbReference>
<gene>
    <name evidence="2" type="ORF">QBC37DRAFT_472016</name>
</gene>
<comment type="caution">
    <text evidence="2">The sequence shown here is derived from an EMBL/GenBank/DDBJ whole genome shotgun (WGS) entry which is preliminary data.</text>
</comment>
<proteinExistence type="predicted"/>
<accession>A0AAN6YA28</accession>
<evidence type="ECO:0000259" key="1">
    <source>
        <dbReference type="Pfam" id="PF06985"/>
    </source>
</evidence>
<name>A0AAN6YA28_9PEZI</name>
<dbReference type="PANTHER" id="PTHR33112">
    <property type="entry name" value="DOMAIN PROTEIN, PUTATIVE-RELATED"/>
    <property type="match status" value="1"/>
</dbReference>
<dbReference type="AlphaFoldDB" id="A0AAN6YA28"/>
<organism evidence="2 3">
    <name type="scientific">Rhypophila decipiens</name>
    <dbReference type="NCBI Taxonomy" id="261697"/>
    <lineage>
        <taxon>Eukaryota</taxon>
        <taxon>Fungi</taxon>
        <taxon>Dikarya</taxon>
        <taxon>Ascomycota</taxon>
        <taxon>Pezizomycotina</taxon>
        <taxon>Sordariomycetes</taxon>
        <taxon>Sordariomycetidae</taxon>
        <taxon>Sordariales</taxon>
        <taxon>Naviculisporaceae</taxon>
        <taxon>Rhypophila</taxon>
    </lineage>
</organism>
<protein>
    <recommendedName>
        <fullName evidence="1">Heterokaryon incompatibility domain-containing protein</fullName>
    </recommendedName>
</protein>
<reference evidence="2" key="1">
    <citation type="journal article" date="2023" name="Mol. Phylogenet. Evol.">
        <title>Genome-scale phylogeny and comparative genomics of the fungal order Sordariales.</title>
        <authorList>
            <person name="Hensen N."/>
            <person name="Bonometti L."/>
            <person name="Westerberg I."/>
            <person name="Brannstrom I.O."/>
            <person name="Guillou S."/>
            <person name="Cros-Aarteil S."/>
            <person name="Calhoun S."/>
            <person name="Haridas S."/>
            <person name="Kuo A."/>
            <person name="Mondo S."/>
            <person name="Pangilinan J."/>
            <person name="Riley R."/>
            <person name="LaButti K."/>
            <person name="Andreopoulos B."/>
            <person name="Lipzen A."/>
            <person name="Chen C."/>
            <person name="Yan M."/>
            <person name="Daum C."/>
            <person name="Ng V."/>
            <person name="Clum A."/>
            <person name="Steindorff A."/>
            <person name="Ohm R.A."/>
            <person name="Martin F."/>
            <person name="Silar P."/>
            <person name="Natvig D.O."/>
            <person name="Lalanne C."/>
            <person name="Gautier V."/>
            <person name="Ament-Velasquez S.L."/>
            <person name="Kruys A."/>
            <person name="Hutchinson M.I."/>
            <person name="Powell A.J."/>
            <person name="Barry K."/>
            <person name="Miller A.N."/>
            <person name="Grigoriev I.V."/>
            <person name="Debuchy R."/>
            <person name="Gladieux P."/>
            <person name="Hiltunen Thoren M."/>
            <person name="Johannesson H."/>
        </authorList>
    </citation>
    <scope>NUCLEOTIDE SEQUENCE</scope>
    <source>
        <strain evidence="2">PSN293</strain>
    </source>
</reference>
<dbReference type="Proteomes" id="UP001301769">
    <property type="component" value="Unassembled WGS sequence"/>
</dbReference>
<dbReference type="PANTHER" id="PTHR33112:SF10">
    <property type="entry name" value="TOL"/>
    <property type="match status" value="1"/>
</dbReference>
<dbReference type="InterPro" id="IPR010730">
    <property type="entry name" value="HET"/>
</dbReference>
<keyword evidence="3" id="KW-1185">Reference proteome</keyword>
<sequence>MSARLLLVNNSTPILPYSTLSHCWGTSEKPLRLLASNLAGLQSEIRTENLSRTFLDAFEITWGMDWLVESTAMVNIYSNSYCNIAAAHARNGSEGCFVDRNPNAIKSLTLSMGLPEEWDVPTSYFTIPQWNLDSSPLKKRAWVCQELYLAPRVLYFCADQVYWQCLSLSANESFPRGYPRSWVTRRLMSLDPEDHPDDLTPAERGLSAAPGLKVFKLWEEILRYYSECDLTFVTDKLVAISGLAKRLQPLTGSRYLAGLWEKHLPYHLLWQSGGYRLLTPSGERYEEYVAPSWSWASIRGQILTLHPRIMLQVGFSKWNAT</sequence>
<evidence type="ECO:0000313" key="3">
    <source>
        <dbReference type="Proteomes" id="UP001301769"/>
    </source>
</evidence>
<reference evidence="2" key="2">
    <citation type="submission" date="2023-05" db="EMBL/GenBank/DDBJ databases">
        <authorList>
            <consortium name="Lawrence Berkeley National Laboratory"/>
            <person name="Steindorff A."/>
            <person name="Hensen N."/>
            <person name="Bonometti L."/>
            <person name="Westerberg I."/>
            <person name="Brannstrom I.O."/>
            <person name="Guillou S."/>
            <person name="Cros-Aarteil S."/>
            <person name="Calhoun S."/>
            <person name="Haridas S."/>
            <person name="Kuo A."/>
            <person name="Mondo S."/>
            <person name="Pangilinan J."/>
            <person name="Riley R."/>
            <person name="Labutti K."/>
            <person name="Andreopoulos B."/>
            <person name="Lipzen A."/>
            <person name="Chen C."/>
            <person name="Yanf M."/>
            <person name="Daum C."/>
            <person name="Ng V."/>
            <person name="Clum A."/>
            <person name="Ohm R."/>
            <person name="Martin F."/>
            <person name="Silar P."/>
            <person name="Natvig D."/>
            <person name="Lalanne C."/>
            <person name="Gautier V."/>
            <person name="Ament-Velasquez S.L."/>
            <person name="Kruys A."/>
            <person name="Hutchinson M.I."/>
            <person name="Powell A.J."/>
            <person name="Barry K."/>
            <person name="Miller A.N."/>
            <person name="Grigoriev I.V."/>
            <person name="Debuchy R."/>
            <person name="Gladieux P."/>
            <person name="Thoren M.H."/>
            <person name="Johannesson H."/>
        </authorList>
    </citation>
    <scope>NUCLEOTIDE SEQUENCE</scope>
    <source>
        <strain evidence="2">PSN293</strain>
    </source>
</reference>